<feature type="domain" description="PafC HTH" evidence="2">
    <location>
        <begin position="6"/>
        <end position="121"/>
    </location>
</feature>
<organism evidence="4 5">
    <name type="scientific">Tessaracoccus palaemonis</name>
    <dbReference type="NCBI Taxonomy" id="2829499"/>
    <lineage>
        <taxon>Bacteria</taxon>
        <taxon>Bacillati</taxon>
        <taxon>Actinomycetota</taxon>
        <taxon>Actinomycetes</taxon>
        <taxon>Propionibacteriales</taxon>
        <taxon>Propionibacteriaceae</taxon>
        <taxon>Tessaracoccus</taxon>
    </lineage>
</organism>
<feature type="domain" description="WYL" evidence="1">
    <location>
        <begin position="144"/>
        <end position="209"/>
    </location>
</feature>
<dbReference type="PANTHER" id="PTHR34580">
    <property type="match status" value="1"/>
</dbReference>
<keyword evidence="5" id="KW-1185">Reference proteome</keyword>
<evidence type="ECO:0000259" key="2">
    <source>
        <dbReference type="Pfam" id="PF19187"/>
    </source>
</evidence>
<dbReference type="Pfam" id="PF13280">
    <property type="entry name" value="WYL"/>
    <property type="match status" value="1"/>
</dbReference>
<dbReference type="PANTHER" id="PTHR34580:SF1">
    <property type="entry name" value="PROTEIN PAFC"/>
    <property type="match status" value="1"/>
</dbReference>
<dbReference type="PIRSF" id="PIRSF016838">
    <property type="entry name" value="PafC"/>
    <property type="match status" value="1"/>
</dbReference>
<dbReference type="RefSeq" id="WP_219083834.1">
    <property type="nucleotide sequence ID" value="NZ_CP079216.1"/>
</dbReference>
<dbReference type="PROSITE" id="PS52050">
    <property type="entry name" value="WYL"/>
    <property type="match status" value="1"/>
</dbReference>
<dbReference type="Pfam" id="PF19187">
    <property type="entry name" value="HTH_PafC"/>
    <property type="match status" value="1"/>
</dbReference>
<name>A0ABX8SKP5_9ACTN</name>
<sequence length="310" mass="33623">MRAQAQLSRLLRLVPYLAAHQGIEVAAVALAFDTTEKQIINDLEVLQFCGLPGGYWDDLFDVDIETVRDEGHIEFRNADVLSRPLRLRPDEAASLLAAMQLVVDVAGTSDAASSALAKLRAAVGHEAERVSVTVAPTDPGQRAALAAAIDARRVVQVEYLTFGRPGTSVASVEPVELRLVDGYPYLEAWSRLRGAWRSFRLDRLVSVTVTDESYTPREDPRPAWFDGARELTLTVTPAAAWIAEYYPTTRVAALEGGLLSITFPVASPAWASALLLRLGDDVVDVSDPDARAAAADRARLALDAYRTVLG</sequence>
<dbReference type="InterPro" id="IPR057727">
    <property type="entry name" value="WCX_dom"/>
</dbReference>
<evidence type="ECO:0000313" key="4">
    <source>
        <dbReference type="EMBL" id="QXT63908.1"/>
    </source>
</evidence>
<protein>
    <submittedName>
        <fullName evidence="4">WYL domain-containing protein</fullName>
    </submittedName>
</protein>
<evidence type="ECO:0000259" key="1">
    <source>
        <dbReference type="Pfam" id="PF13280"/>
    </source>
</evidence>
<dbReference type="Proteomes" id="UP000824504">
    <property type="component" value="Chromosome"/>
</dbReference>
<proteinExistence type="predicted"/>
<feature type="domain" description="WCX" evidence="3">
    <location>
        <begin position="229"/>
        <end position="301"/>
    </location>
</feature>
<dbReference type="InterPro" id="IPR028349">
    <property type="entry name" value="PafC-like"/>
</dbReference>
<dbReference type="Pfam" id="PF25583">
    <property type="entry name" value="WCX"/>
    <property type="match status" value="1"/>
</dbReference>
<accession>A0ABX8SKP5</accession>
<evidence type="ECO:0000313" key="5">
    <source>
        <dbReference type="Proteomes" id="UP000824504"/>
    </source>
</evidence>
<dbReference type="InterPro" id="IPR026881">
    <property type="entry name" value="WYL_dom"/>
</dbReference>
<gene>
    <name evidence="4" type="ORF">KDB89_05470</name>
</gene>
<dbReference type="EMBL" id="CP079216">
    <property type="protein sequence ID" value="QXT63908.1"/>
    <property type="molecule type" value="Genomic_DNA"/>
</dbReference>
<reference evidence="4 5" key="1">
    <citation type="submission" date="2021-07" db="EMBL/GenBank/DDBJ databases">
        <title>complete genome sequencing of Tessaracoccus sp.J1M15.</title>
        <authorList>
            <person name="Bae J.-W."/>
            <person name="Kim D.-y."/>
        </authorList>
    </citation>
    <scope>NUCLEOTIDE SEQUENCE [LARGE SCALE GENOMIC DNA]</scope>
    <source>
        <strain evidence="4 5">J1M15</strain>
    </source>
</reference>
<dbReference type="InterPro" id="IPR043839">
    <property type="entry name" value="PafC_HTH"/>
</dbReference>
<evidence type="ECO:0000259" key="3">
    <source>
        <dbReference type="Pfam" id="PF25583"/>
    </source>
</evidence>
<dbReference type="InterPro" id="IPR051534">
    <property type="entry name" value="CBASS_pafABC_assoc_protein"/>
</dbReference>